<evidence type="ECO:0000313" key="3">
    <source>
        <dbReference type="Proteomes" id="UP000663869"/>
    </source>
</evidence>
<gene>
    <name evidence="2" type="ORF">FME351_LOCUS8197</name>
</gene>
<dbReference type="EMBL" id="CAJNYU010000822">
    <property type="protein sequence ID" value="CAF3391597.1"/>
    <property type="molecule type" value="Genomic_DNA"/>
</dbReference>
<evidence type="ECO:0000313" key="2">
    <source>
        <dbReference type="EMBL" id="CAF3391597.1"/>
    </source>
</evidence>
<accession>A0A817Z933</accession>
<reference evidence="2" key="1">
    <citation type="submission" date="2021-02" db="EMBL/GenBank/DDBJ databases">
        <authorList>
            <person name="Nowell W R."/>
        </authorList>
    </citation>
    <scope>NUCLEOTIDE SEQUENCE</scope>
</reference>
<comment type="caution">
    <text evidence="2">The sequence shown here is derived from an EMBL/GenBank/DDBJ whole genome shotgun (WGS) entry which is preliminary data.</text>
</comment>
<dbReference type="PROSITE" id="PS51257">
    <property type="entry name" value="PROKAR_LIPOPROTEIN"/>
    <property type="match status" value="1"/>
</dbReference>
<keyword evidence="1" id="KW-0812">Transmembrane</keyword>
<protein>
    <submittedName>
        <fullName evidence="2">Uncharacterized protein</fullName>
    </submittedName>
</protein>
<evidence type="ECO:0000256" key="1">
    <source>
        <dbReference type="SAM" id="Phobius"/>
    </source>
</evidence>
<name>A0A817Z933_9BILA</name>
<sequence length="187" mass="21388">MKLLFWSSPITVTDGLWSFSVTVCIVISCFTNRAIKDEHTFRERHPLSRFFTIANGIVNRWPTSRNPNQTDAIIFSTEPTITLQKCTNAYHFAKSSKSILQMSSTKKGFVDYYIPAGEADNVTPNEIQRYKRKKWTSFDQFKDIQFRIWKVTLSDNGSELNGRTGFAIVQASSKNTFASILLVWLLG</sequence>
<dbReference type="AlphaFoldDB" id="A0A817Z933"/>
<proteinExistence type="predicted"/>
<organism evidence="2 3">
    <name type="scientific">Rotaria socialis</name>
    <dbReference type="NCBI Taxonomy" id="392032"/>
    <lineage>
        <taxon>Eukaryota</taxon>
        <taxon>Metazoa</taxon>
        <taxon>Spiralia</taxon>
        <taxon>Gnathifera</taxon>
        <taxon>Rotifera</taxon>
        <taxon>Eurotatoria</taxon>
        <taxon>Bdelloidea</taxon>
        <taxon>Philodinida</taxon>
        <taxon>Philodinidae</taxon>
        <taxon>Rotaria</taxon>
    </lineage>
</organism>
<keyword evidence="1" id="KW-0472">Membrane</keyword>
<feature type="transmembrane region" description="Helical" evidence="1">
    <location>
        <begin position="15"/>
        <end position="35"/>
    </location>
</feature>
<keyword evidence="1" id="KW-1133">Transmembrane helix</keyword>
<dbReference type="Proteomes" id="UP000663869">
    <property type="component" value="Unassembled WGS sequence"/>
</dbReference>